<evidence type="ECO:0000256" key="1">
    <source>
        <dbReference type="SAM" id="SignalP"/>
    </source>
</evidence>
<keyword evidence="3" id="KW-1185">Reference proteome</keyword>
<reference evidence="3" key="1">
    <citation type="submission" date="2013-02" db="EMBL/GenBank/DDBJ databases">
        <authorList>
            <person name="Hughes D."/>
        </authorList>
    </citation>
    <scope>NUCLEOTIDE SEQUENCE</scope>
    <source>
        <strain>Durham</strain>
        <strain evidence="3">NC isolate 2 -- Noor lab</strain>
    </source>
</reference>
<keyword evidence="1" id="KW-0732">Signal</keyword>
<organism evidence="2 3">
    <name type="scientific">Megaselia scalaris</name>
    <name type="common">Humpbacked fly</name>
    <name type="synonym">Phora scalaris</name>
    <dbReference type="NCBI Taxonomy" id="36166"/>
    <lineage>
        <taxon>Eukaryota</taxon>
        <taxon>Metazoa</taxon>
        <taxon>Ecdysozoa</taxon>
        <taxon>Arthropoda</taxon>
        <taxon>Hexapoda</taxon>
        <taxon>Insecta</taxon>
        <taxon>Pterygota</taxon>
        <taxon>Neoptera</taxon>
        <taxon>Endopterygota</taxon>
        <taxon>Diptera</taxon>
        <taxon>Brachycera</taxon>
        <taxon>Muscomorpha</taxon>
        <taxon>Platypezoidea</taxon>
        <taxon>Phoridae</taxon>
        <taxon>Megaseliini</taxon>
        <taxon>Megaselia</taxon>
    </lineage>
</organism>
<accession>T1GTB1</accession>
<dbReference type="Proteomes" id="UP000015102">
    <property type="component" value="Unassembled WGS sequence"/>
</dbReference>
<feature type="chain" id="PRO_5004588491" evidence="1">
    <location>
        <begin position="22"/>
        <end position="82"/>
    </location>
</feature>
<dbReference type="HOGENOM" id="CLU_2565006_0_0_1"/>
<evidence type="ECO:0000313" key="3">
    <source>
        <dbReference type="Proteomes" id="UP000015102"/>
    </source>
</evidence>
<sequence>VIAVALALICLVLIAIKSQNAGTTYLTREEQSTVVPLINDIVEHLPHHSDIPNQHDLEFVKPVGNSNTIYGDKYQVLHLAEH</sequence>
<protein>
    <submittedName>
        <fullName evidence="2">Uncharacterized protein</fullName>
    </submittedName>
</protein>
<dbReference type="EMBL" id="CAQQ02041649">
    <property type="status" value="NOT_ANNOTATED_CDS"/>
    <property type="molecule type" value="Genomic_DNA"/>
</dbReference>
<name>T1GTB1_MEGSC</name>
<evidence type="ECO:0000313" key="2">
    <source>
        <dbReference type="EnsemblMetazoa" id="MESCA006937-PA"/>
    </source>
</evidence>
<reference evidence="2" key="2">
    <citation type="submission" date="2015-06" db="UniProtKB">
        <authorList>
            <consortium name="EnsemblMetazoa"/>
        </authorList>
    </citation>
    <scope>IDENTIFICATION</scope>
</reference>
<dbReference type="AlphaFoldDB" id="T1GTB1"/>
<feature type="signal peptide" evidence="1">
    <location>
        <begin position="1"/>
        <end position="21"/>
    </location>
</feature>
<dbReference type="EnsemblMetazoa" id="MESCA006937-RA">
    <property type="protein sequence ID" value="MESCA006937-PA"/>
    <property type="gene ID" value="MESCA006937"/>
</dbReference>
<proteinExistence type="predicted"/>